<name>U1NFK8_9EURY</name>
<accession>U1NFK8</accession>
<dbReference type="EMBL" id="KE356561">
    <property type="protein sequence ID" value="ERG95850.1"/>
    <property type="molecule type" value="Genomic_DNA"/>
</dbReference>
<dbReference type="AlphaFoldDB" id="U1NFK8"/>
<gene>
    <name evidence="1" type="ORF">J07HQW2_02310</name>
</gene>
<dbReference type="Proteomes" id="UP000030710">
    <property type="component" value="Unassembled WGS sequence"/>
</dbReference>
<reference evidence="1 2" key="1">
    <citation type="journal article" date="2013" name="PLoS ONE">
        <title>Assembly-driven community genomics of a hypersaline microbial ecosystem.</title>
        <authorList>
            <person name="Podell S."/>
            <person name="Ugalde J.A."/>
            <person name="Narasingarao P."/>
            <person name="Banfield J.F."/>
            <person name="Heidelberg K.B."/>
            <person name="Allen E.E."/>
        </authorList>
    </citation>
    <scope>NUCLEOTIDE SEQUENCE [LARGE SCALE GENOMIC DNA]</scope>
    <source>
        <strain evidence="2">J07HQW2</strain>
    </source>
</reference>
<sequence length="193" mass="21393">MQSSWHLFLIESSINCDNKRNTASIVNSPDLFTHTARRRAFLTDRASNETDVSVNVCPDADADARSERFLCCGAWCPQPALLDSTPSAKLNSSELGLPMLFRAIFTARFASTLYCVPLGYLPCVFSGVSPPLPTRSLRSLLEEGVIRLNLNKQYASLVIEKESAKTREDILDLVYTIVIVSDGFCYTIRCSSI</sequence>
<evidence type="ECO:0000313" key="1">
    <source>
        <dbReference type="EMBL" id="ERG95850.1"/>
    </source>
</evidence>
<protein>
    <submittedName>
        <fullName evidence="1">Uncharacterized protein</fullName>
    </submittedName>
</protein>
<evidence type="ECO:0000313" key="2">
    <source>
        <dbReference type="Proteomes" id="UP000030710"/>
    </source>
</evidence>
<proteinExistence type="predicted"/>
<organism evidence="1 2">
    <name type="scientific">Haloquadratum walsbyi J07HQW2</name>
    <dbReference type="NCBI Taxonomy" id="1238425"/>
    <lineage>
        <taxon>Archaea</taxon>
        <taxon>Methanobacteriati</taxon>
        <taxon>Methanobacteriota</taxon>
        <taxon>Stenosarchaea group</taxon>
        <taxon>Halobacteria</taxon>
        <taxon>Halobacteriales</taxon>
        <taxon>Haloferacaceae</taxon>
        <taxon>Haloquadratum</taxon>
    </lineage>
</organism>
<dbReference type="HOGENOM" id="CLU_1405966_0_0_2"/>